<reference evidence="4 5" key="1">
    <citation type="submission" date="2020-04" db="EMBL/GenBank/DDBJ databases">
        <title>Metagenomic profiling of ammonia- and methane-oxidizing microorganisms in a Dutch drinking water treatment plant.</title>
        <authorList>
            <person name="Poghosyan L."/>
            <person name="Leucker S."/>
        </authorList>
    </citation>
    <scope>NUCLEOTIDE SEQUENCE [LARGE SCALE GENOMIC DNA]</scope>
    <source>
        <strain evidence="4">S-RSF-IL-03</strain>
    </source>
</reference>
<sequence length="224" mass="24263">MSERFDRLEWSRAVTGPHSGQAVLTAGVPIEAARIAVVLIHGRGATADDLLPLRNEWRAEQVSFLAPQAADFAWYPHSFLAPLEANQPHLDSGLELIGALSDEVSSRGVPRERQLLLGFSQGGCLALEFAGRNACKWGGVVGLSEGLIGPPGRDWAFTGSLDGAPVFLGCSDHDPHIPRERVEASAIELRRIGGEVESRLYSEFGHSVNRDELSYVQGMLDRLA</sequence>
<dbReference type="Gene3D" id="3.40.50.1820">
    <property type="entry name" value="alpha/beta hydrolase"/>
    <property type="match status" value="1"/>
</dbReference>
<dbReference type="PANTHER" id="PTHR10655:SF17">
    <property type="entry name" value="LYSOPHOSPHOLIPASE-LIKE PROTEIN 1"/>
    <property type="match status" value="1"/>
</dbReference>
<name>A0A849SRL2_UNCEI</name>
<gene>
    <name evidence="4" type="ORF">HOP12_16010</name>
</gene>
<proteinExistence type="inferred from homology"/>
<protein>
    <submittedName>
        <fullName evidence="4">Phospholipase</fullName>
    </submittedName>
</protein>
<comment type="similarity">
    <text evidence="1">Belongs to the AB hydrolase superfamily. AB hydrolase 2 family.</text>
</comment>
<evidence type="ECO:0000256" key="1">
    <source>
        <dbReference type="ARBA" id="ARBA00006499"/>
    </source>
</evidence>
<dbReference type="PANTHER" id="PTHR10655">
    <property type="entry name" value="LYSOPHOSPHOLIPASE-RELATED"/>
    <property type="match status" value="1"/>
</dbReference>
<dbReference type="EMBL" id="JABFRW010000208">
    <property type="protein sequence ID" value="NOT35647.1"/>
    <property type="molecule type" value="Genomic_DNA"/>
</dbReference>
<feature type="domain" description="Phospholipase/carboxylesterase/thioesterase" evidence="3">
    <location>
        <begin position="30"/>
        <end position="220"/>
    </location>
</feature>
<keyword evidence="2" id="KW-0378">Hydrolase</keyword>
<dbReference type="GO" id="GO:0005737">
    <property type="term" value="C:cytoplasm"/>
    <property type="evidence" value="ECO:0007669"/>
    <property type="project" value="TreeGrafter"/>
</dbReference>
<evidence type="ECO:0000259" key="3">
    <source>
        <dbReference type="Pfam" id="PF02230"/>
    </source>
</evidence>
<dbReference type="InterPro" id="IPR050565">
    <property type="entry name" value="LYPA1-2/EST-like"/>
</dbReference>
<dbReference type="Proteomes" id="UP000580839">
    <property type="component" value="Unassembled WGS sequence"/>
</dbReference>
<dbReference type="InterPro" id="IPR003140">
    <property type="entry name" value="PLipase/COase/thioEstase"/>
</dbReference>
<evidence type="ECO:0000313" key="4">
    <source>
        <dbReference type="EMBL" id="NOT35647.1"/>
    </source>
</evidence>
<evidence type="ECO:0000313" key="5">
    <source>
        <dbReference type="Proteomes" id="UP000580839"/>
    </source>
</evidence>
<dbReference type="SUPFAM" id="SSF53474">
    <property type="entry name" value="alpha/beta-Hydrolases"/>
    <property type="match status" value="1"/>
</dbReference>
<dbReference type="GO" id="GO:0008474">
    <property type="term" value="F:palmitoyl-(protein) hydrolase activity"/>
    <property type="evidence" value="ECO:0007669"/>
    <property type="project" value="TreeGrafter"/>
</dbReference>
<dbReference type="InterPro" id="IPR029058">
    <property type="entry name" value="AB_hydrolase_fold"/>
</dbReference>
<comment type="caution">
    <text evidence="4">The sequence shown here is derived from an EMBL/GenBank/DDBJ whole genome shotgun (WGS) entry which is preliminary data.</text>
</comment>
<accession>A0A849SRL2</accession>
<dbReference type="AlphaFoldDB" id="A0A849SRL2"/>
<evidence type="ECO:0000256" key="2">
    <source>
        <dbReference type="ARBA" id="ARBA00022801"/>
    </source>
</evidence>
<organism evidence="4 5">
    <name type="scientific">Eiseniibacteriota bacterium</name>
    <dbReference type="NCBI Taxonomy" id="2212470"/>
    <lineage>
        <taxon>Bacteria</taxon>
        <taxon>Candidatus Eiseniibacteriota</taxon>
    </lineage>
</organism>
<dbReference type="GO" id="GO:0052689">
    <property type="term" value="F:carboxylic ester hydrolase activity"/>
    <property type="evidence" value="ECO:0007669"/>
    <property type="project" value="TreeGrafter"/>
</dbReference>
<dbReference type="Pfam" id="PF02230">
    <property type="entry name" value="Abhydrolase_2"/>
    <property type="match status" value="1"/>
</dbReference>